<dbReference type="Proteomes" id="UP001556637">
    <property type="component" value="Unassembled WGS sequence"/>
</dbReference>
<evidence type="ECO:0000313" key="6">
    <source>
        <dbReference type="Proteomes" id="UP001556637"/>
    </source>
</evidence>
<keyword evidence="2" id="KW-0238">DNA-binding</keyword>
<dbReference type="Pfam" id="PF00392">
    <property type="entry name" value="GntR"/>
    <property type="match status" value="1"/>
</dbReference>
<evidence type="ECO:0000256" key="3">
    <source>
        <dbReference type="ARBA" id="ARBA00023163"/>
    </source>
</evidence>
<keyword evidence="1" id="KW-0805">Transcription regulation</keyword>
<dbReference type="SMART" id="SM00345">
    <property type="entry name" value="HTH_GNTR"/>
    <property type="match status" value="1"/>
</dbReference>
<evidence type="ECO:0000313" key="5">
    <source>
        <dbReference type="EMBL" id="MEX0431301.1"/>
    </source>
</evidence>
<dbReference type="Pfam" id="PF07729">
    <property type="entry name" value="FCD"/>
    <property type="match status" value="1"/>
</dbReference>
<evidence type="ECO:0000259" key="4">
    <source>
        <dbReference type="PROSITE" id="PS50949"/>
    </source>
</evidence>
<feature type="domain" description="HTH gntR-type" evidence="4">
    <location>
        <begin position="2"/>
        <end position="69"/>
    </location>
</feature>
<accession>A0ABV3T7Y2</accession>
<dbReference type="PANTHER" id="PTHR43537:SF24">
    <property type="entry name" value="GLUCONATE OPERON TRANSCRIPTIONAL REPRESSOR"/>
    <property type="match status" value="1"/>
</dbReference>
<organism evidence="5 6">
    <name type="scientific">Spiribacter insolitus</name>
    <dbReference type="NCBI Taxonomy" id="3122417"/>
    <lineage>
        <taxon>Bacteria</taxon>
        <taxon>Pseudomonadati</taxon>
        <taxon>Pseudomonadota</taxon>
        <taxon>Gammaproteobacteria</taxon>
        <taxon>Chromatiales</taxon>
        <taxon>Ectothiorhodospiraceae</taxon>
        <taxon>Spiribacter</taxon>
    </lineage>
</organism>
<dbReference type="SUPFAM" id="SSF46785">
    <property type="entry name" value="Winged helix' DNA-binding domain"/>
    <property type="match status" value="1"/>
</dbReference>
<dbReference type="Gene3D" id="1.20.120.530">
    <property type="entry name" value="GntR ligand-binding domain-like"/>
    <property type="match status" value="1"/>
</dbReference>
<dbReference type="Gene3D" id="1.10.10.10">
    <property type="entry name" value="Winged helix-like DNA-binding domain superfamily/Winged helix DNA-binding domain"/>
    <property type="match status" value="1"/>
</dbReference>
<keyword evidence="3" id="KW-0804">Transcription</keyword>
<dbReference type="SMART" id="SM00895">
    <property type="entry name" value="FCD"/>
    <property type="match status" value="1"/>
</dbReference>
<dbReference type="InterPro" id="IPR011711">
    <property type="entry name" value="GntR_C"/>
</dbReference>
<proteinExistence type="predicted"/>
<keyword evidence="6" id="KW-1185">Reference proteome</keyword>
<protein>
    <submittedName>
        <fullName evidence="5">GntR family transcriptional regulator</fullName>
    </submittedName>
</protein>
<comment type="caution">
    <text evidence="5">The sequence shown here is derived from an EMBL/GenBank/DDBJ whole genome shotgun (WGS) entry which is preliminary data.</text>
</comment>
<evidence type="ECO:0000256" key="2">
    <source>
        <dbReference type="ARBA" id="ARBA00023125"/>
    </source>
</evidence>
<evidence type="ECO:0000256" key="1">
    <source>
        <dbReference type="ARBA" id="ARBA00023015"/>
    </source>
</evidence>
<dbReference type="InterPro" id="IPR000524">
    <property type="entry name" value="Tscrpt_reg_HTH_GntR"/>
</dbReference>
<dbReference type="InterPro" id="IPR008920">
    <property type="entry name" value="TF_FadR/GntR_C"/>
</dbReference>
<reference evidence="5 6" key="1">
    <citation type="submission" date="2024-02" db="EMBL/GenBank/DDBJ databases">
        <title>New especies of Spiribacter isolated from saline water.</title>
        <authorList>
            <person name="Leon M.J."/>
            <person name="De La Haba R."/>
            <person name="Sanchez-Porro C."/>
            <person name="Ventosa A."/>
        </authorList>
    </citation>
    <scope>NUCLEOTIDE SEQUENCE [LARGE SCALE GENOMIC DNA]</scope>
    <source>
        <strain evidence="6">ag22IC4-189</strain>
    </source>
</reference>
<name>A0ABV3T7Y2_9GAMM</name>
<dbReference type="SUPFAM" id="SSF48008">
    <property type="entry name" value="GntR ligand-binding domain-like"/>
    <property type="match status" value="1"/>
</dbReference>
<sequence length="212" mass="23543">MDTVTDQVCLAIRQRILRGAFPGGAFLQEQALADELRTSVAPVHEALVRLAADGWLELIPYRGARVIEWTREDSHEVFELRALLEAYAARRAATRIRPPQLTRLRAIVDEEKALVQQDGPPHERLSELNLEFHETILVAAGSRRLQRSLETVLHGATSTRSTYGLTRAAMDKALDEHAEIVDALANADGERASDLMQIHILSVARGQPDGRS</sequence>
<dbReference type="InterPro" id="IPR036388">
    <property type="entry name" value="WH-like_DNA-bd_sf"/>
</dbReference>
<dbReference type="RefSeq" id="WP_367984057.1">
    <property type="nucleotide sequence ID" value="NZ_JBAKFF010000001.1"/>
</dbReference>
<dbReference type="EMBL" id="JBAKFF010000001">
    <property type="protein sequence ID" value="MEX0431301.1"/>
    <property type="molecule type" value="Genomic_DNA"/>
</dbReference>
<dbReference type="PANTHER" id="PTHR43537">
    <property type="entry name" value="TRANSCRIPTIONAL REGULATOR, GNTR FAMILY"/>
    <property type="match status" value="1"/>
</dbReference>
<dbReference type="PROSITE" id="PS50949">
    <property type="entry name" value="HTH_GNTR"/>
    <property type="match status" value="1"/>
</dbReference>
<dbReference type="InterPro" id="IPR036390">
    <property type="entry name" value="WH_DNA-bd_sf"/>
</dbReference>
<gene>
    <name evidence="5" type="ORF">V6X30_07805</name>
</gene>